<feature type="compositionally biased region" description="Low complexity" evidence="1">
    <location>
        <begin position="9"/>
        <end position="21"/>
    </location>
</feature>
<evidence type="ECO:0000256" key="1">
    <source>
        <dbReference type="SAM" id="MobiDB-lite"/>
    </source>
</evidence>
<dbReference type="InParanoid" id="G3HSQ7"/>
<feature type="compositionally biased region" description="Polar residues" evidence="1">
    <location>
        <begin position="43"/>
        <end position="54"/>
    </location>
</feature>
<proteinExistence type="predicted"/>
<dbReference type="Proteomes" id="UP000001075">
    <property type="component" value="Unassembled WGS sequence"/>
</dbReference>
<dbReference type="EMBL" id="JH000669">
    <property type="protein sequence ID" value="EGV99327.1"/>
    <property type="molecule type" value="Genomic_DNA"/>
</dbReference>
<feature type="region of interest" description="Disordered" evidence="1">
    <location>
        <begin position="1"/>
        <end position="54"/>
    </location>
</feature>
<evidence type="ECO:0000313" key="3">
    <source>
        <dbReference type="Proteomes" id="UP000001075"/>
    </source>
</evidence>
<evidence type="ECO:0000313" key="2">
    <source>
        <dbReference type="EMBL" id="EGV99327.1"/>
    </source>
</evidence>
<reference evidence="3" key="1">
    <citation type="journal article" date="2011" name="Nat. Biotechnol.">
        <title>The genomic sequence of the Chinese hamster ovary (CHO)-K1 cell line.</title>
        <authorList>
            <person name="Xu X."/>
            <person name="Nagarajan H."/>
            <person name="Lewis N.E."/>
            <person name="Pan S."/>
            <person name="Cai Z."/>
            <person name="Liu X."/>
            <person name="Chen W."/>
            <person name="Xie M."/>
            <person name="Wang W."/>
            <person name="Hammond S."/>
            <person name="Andersen M.R."/>
            <person name="Neff N."/>
            <person name="Passarelli B."/>
            <person name="Koh W."/>
            <person name="Fan H.C."/>
            <person name="Wang J."/>
            <person name="Gui Y."/>
            <person name="Lee K.H."/>
            <person name="Betenbaugh M.J."/>
            <person name="Quake S.R."/>
            <person name="Famili I."/>
            <person name="Palsson B.O."/>
            <person name="Wang J."/>
        </authorList>
    </citation>
    <scope>NUCLEOTIDE SEQUENCE [LARGE SCALE GENOMIC DNA]</scope>
    <source>
        <strain evidence="3">CHO K1 cell line</strain>
    </source>
</reference>
<name>G3HSQ7_CRIGR</name>
<protein>
    <submittedName>
        <fullName evidence="2">Uncharacterized protein</fullName>
    </submittedName>
</protein>
<gene>
    <name evidence="2" type="ORF">I79_013901</name>
</gene>
<accession>G3HSQ7</accession>
<sequence length="54" mass="5623">MGRACAPCKSTSKSGKHSSWSGQCAQHWPSSGDPKHPAAASDGPSSFYSNNIET</sequence>
<dbReference type="AlphaFoldDB" id="G3HSQ7"/>
<organism evidence="2 3">
    <name type="scientific">Cricetulus griseus</name>
    <name type="common">Chinese hamster</name>
    <name type="synonym">Cricetulus barabensis griseus</name>
    <dbReference type="NCBI Taxonomy" id="10029"/>
    <lineage>
        <taxon>Eukaryota</taxon>
        <taxon>Metazoa</taxon>
        <taxon>Chordata</taxon>
        <taxon>Craniata</taxon>
        <taxon>Vertebrata</taxon>
        <taxon>Euteleostomi</taxon>
        <taxon>Mammalia</taxon>
        <taxon>Eutheria</taxon>
        <taxon>Euarchontoglires</taxon>
        <taxon>Glires</taxon>
        <taxon>Rodentia</taxon>
        <taxon>Myomorpha</taxon>
        <taxon>Muroidea</taxon>
        <taxon>Cricetidae</taxon>
        <taxon>Cricetinae</taxon>
        <taxon>Cricetulus</taxon>
    </lineage>
</organism>